<dbReference type="AlphaFoldDB" id="A0A8J3TXU9"/>
<sequence>MPPASVRSRRRSSSRLAAVAIAVALAGTACGGADGTDGGAQNGADLGLVKAGVLSIAFRTDDKPASFLQDGKATGMYVDLMDEIAKRMGLKTTYVSSDFASLLPSVRNHRYDTAAFGVLVTPEREAVTNFTAAVSYGEAQLISLKQSPLATIKDSGGKTVAITRGSALIPLLQKTAPTVVIKEFPNIAASANALTAGQVDGLFSGTATVRELLGQHDDFTASEVITSGKTAFPVAKDKQKLLDAVNKNLDGMIGDGTYTRLFYKWNPADAQIPEELVTEHPGMPTTAPAGAAASAAPSASS</sequence>
<dbReference type="PROSITE" id="PS51257">
    <property type="entry name" value="PROKAR_LIPOPROTEIN"/>
    <property type="match status" value="1"/>
</dbReference>
<accession>A0A8J3TXU9</accession>
<feature type="chain" id="PRO_5039731414" evidence="3">
    <location>
        <begin position="32"/>
        <end position="301"/>
    </location>
</feature>
<dbReference type="Proteomes" id="UP000650628">
    <property type="component" value="Unassembled WGS sequence"/>
</dbReference>
<feature type="compositionally biased region" description="Low complexity" evidence="2">
    <location>
        <begin position="281"/>
        <end position="301"/>
    </location>
</feature>
<dbReference type="CDD" id="cd13530">
    <property type="entry name" value="PBP2_peptides_like"/>
    <property type="match status" value="1"/>
</dbReference>
<dbReference type="EMBL" id="BOOO01000013">
    <property type="protein sequence ID" value="GII29145.1"/>
    <property type="molecule type" value="Genomic_DNA"/>
</dbReference>
<organism evidence="5 6">
    <name type="scientific">Planotetraspora mira</name>
    <dbReference type="NCBI Taxonomy" id="58121"/>
    <lineage>
        <taxon>Bacteria</taxon>
        <taxon>Bacillati</taxon>
        <taxon>Actinomycetota</taxon>
        <taxon>Actinomycetes</taxon>
        <taxon>Streptosporangiales</taxon>
        <taxon>Streptosporangiaceae</taxon>
        <taxon>Planotetraspora</taxon>
    </lineage>
</organism>
<feature type="domain" description="Solute-binding protein family 3/N-terminal" evidence="4">
    <location>
        <begin position="53"/>
        <end position="269"/>
    </location>
</feature>
<evidence type="ECO:0000313" key="6">
    <source>
        <dbReference type="Proteomes" id="UP000650628"/>
    </source>
</evidence>
<evidence type="ECO:0000256" key="1">
    <source>
        <dbReference type="ARBA" id="ARBA00022729"/>
    </source>
</evidence>
<feature type="region of interest" description="Disordered" evidence="2">
    <location>
        <begin position="279"/>
        <end position="301"/>
    </location>
</feature>
<keyword evidence="6" id="KW-1185">Reference proteome</keyword>
<dbReference type="PANTHER" id="PTHR35936:SF19">
    <property type="entry name" value="AMINO-ACID-BINDING PROTEIN YXEM-RELATED"/>
    <property type="match status" value="1"/>
</dbReference>
<evidence type="ECO:0000256" key="3">
    <source>
        <dbReference type="SAM" id="SignalP"/>
    </source>
</evidence>
<gene>
    <name evidence="5" type="ORF">Pmi06nite_25870</name>
</gene>
<evidence type="ECO:0000313" key="5">
    <source>
        <dbReference type="EMBL" id="GII29145.1"/>
    </source>
</evidence>
<dbReference type="SUPFAM" id="SSF53850">
    <property type="entry name" value="Periplasmic binding protein-like II"/>
    <property type="match status" value="1"/>
</dbReference>
<dbReference type="InterPro" id="IPR001638">
    <property type="entry name" value="Solute-binding_3/MltF_N"/>
</dbReference>
<comment type="caution">
    <text evidence="5">The sequence shown here is derived from an EMBL/GenBank/DDBJ whole genome shotgun (WGS) entry which is preliminary data.</text>
</comment>
<proteinExistence type="predicted"/>
<protein>
    <submittedName>
        <fullName evidence="5">Amino acid ABC transporter</fullName>
    </submittedName>
</protein>
<dbReference type="PANTHER" id="PTHR35936">
    <property type="entry name" value="MEMBRANE-BOUND LYTIC MUREIN TRANSGLYCOSYLASE F"/>
    <property type="match status" value="1"/>
</dbReference>
<feature type="signal peptide" evidence="3">
    <location>
        <begin position="1"/>
        <end position="31"/>
    </location>
</feature>
<reference evidence="5 6" key="1">
    <citation type="submission" date="2021-01" db="EMBL/GenBank/DDBJ databases">
        <title>Whole genome shotgun sequence of Planotetraspora mira NBRC 15435.</title>
        <authorList>
            <person name="Komaki H."/>
            <person name="Tamura T."/>
        </authorList>
    </citation>
    <scope>NUCLEOTIDE SEQUENCE [LARGE SCALE GENOMIC DNA]</scope>
    <source>
        <strain evidence="5 6">NBRC 15435</strain>
    </source>
</reference>
<dbReference type="RefSeq" id="WP_203953137.1">
    <property type="nucleotide sequence ID" value="NZ_BOOO01000013.1"/>
</dbReference>
<evidence type="ECO:0000256" key="2">
    <source>
        <dbReference type="SAM" id="MobiDB-lite"/>
    </source>
</evidence>
<dbReference type="Gene3D" id="3.40.190.10">
    <property type="entry name" value="Periplasmic binding protein-like II"/>
    <property type="match status" value="2"/>
</dbReference>
<dbReference type="Pfam" id="PF00497">
    <property type="entry name" value="SBP_bac_3"/>
    <property type="match status" value="1"/>
</dbReference>
<keyword evidence="1 3" id="KW-0732">Signal</keyword>
<dbReference type="SMART" id="SM00062">
    <property type="entry name" value="PBPb"/>
    <property type="match status" value="1"/>
</dbReference>
<name>A0A8J3TXU9_9ACTN</name>
<evidence type="ECO:0000259" key="4">
    <source>
        <dbReference type="SMART" id="SM00062"/>
    </source>
</evidence>